<proteinExistence type="inferred from homology"/>
<sequence length="123" mass="14151">MEDAGETIEHLLRIEANAAVQEVEFAVKRVEISKALPNTKEQVYMNLTTKEGQSFCVEFSVQGFRVVGKTFDKLEKQHETQYFETIYALLDHLSPCYRRSFGDALASKLARLQEQQNMDQETD</sequence>
<dbReference type="Pfam" id="PF05303">
    <property type="entry name" value="GSKIP_dom"/>
    <property type="match status" value="1"/>
</dbReference>
<dbReference type="GO" id="GO:0060828">
    <property type="term" value="P:regulation of canonical Wnt signaling pathway"/>
    <property type="evidence" value="ECO:0007669"/>
    <property type="project" value="InterPro"/>
</dbReference>
<dbReference type="AlphaFoldDB" id="A0AAD9KSV9"/>
<dbReference type="Proteomes" id="UP001209878">
    <property type="component" value="Unassembled WGS sequence"/>
</dbReference>
<dbReference type="SUPFAM" id="SSF103107">
    <property type="entry name" value="Hypothetical protein c14orf129, hspc210"/>
    <property type="match status" value="1"/>
</dbReference>
<evidence type="ECO:0000256" key="1">
    <source>
        <dbReference type="ARBA" id="ARBA00009571"/>
    </source>
</evidence>
<feature type="domain" description="GSKIP" evidence="2">
    <location>
        <begin position="13"/>
        <end position="112"/>
    </location>
</feature>
<dbReference type="GO" id="GO:0051018">
    <property type="term" value="F:protein kinase A binding"/>
    <property type="evidence" value="ECO:0007669"/>
    <property type="project" value="TreeGrafter"/>
</dbReference>
<dbReference type="Gene3D" id="3.30.2280.10">
    <property type="entry name" value="Hypothetical protein (hspc210)"/>
    <property type="match status" value="1"/>
</dbReference>
<comment type="caution">
    <text evidence="3">The sequence shown here is derived from an EMBL/GenBank/DDBJ whole genome shotgun (WGS) entry which is preliminary data.</text>
</comment>
<organism evidence="3 4">
    <name type="scientific">Ridgeia piscesae</name>
    <name type="common">Tubeworm</name>
    <dbReference type="NCBI Taxonomy" id="27915"/>
    <lineage>
        <taxon>Eukaryota</taxon>
        <taxon>Metazoa</taxon>
        <taxon>Spiralia</taxon>
        <taxon>Lophotrochozoa</taxon>
        <taxon>Annelida</taxon>
        <taxon>Polychaeta</taxon>
        <taxon>Sedentaria</taxon>
        <taxon>Canalipalpata</taxon>
        <taxon>Sabellida</taxon>
        <taxon>Siboglinidae</taxon>
        <taxon>Ridgeia</taxon>
    </lineage>
</organism>
<evidence type="ECO:0000313" key="3">
    <source>
        <dbReference type="EMBL" id="KAK2177033.1"/>
    </source>
</evidence>
<gene>
    <name evidence="3" type="ORF">NP493_621g01004</name>
</gene>
<dbReference type="PANTHER" id="PTHR12490:SF4">
    <property type="entry name" value="GSK3B-INTERACTING PROTEIN"/>
    <property type="match status" value="1"/>
</dbReference>
<evidence type="ECO:0000259" key="2">
    <source>
        <dbReference type="Pfam" id="PF05303"/>
    </source>
</evidence>
<dbReference type="EMBL" id="JAODUO010000621">
    <property type="protein sequence ID" value="KAK2177033.1"/>
    <property type="molecule type" value="Genomic_DNA"/>
</dbReference>
<comment type="similarity">
    <text evidence="1">Belongs to the GSKIP family.</text>
</comment>
<evidence type="ECO:0000313" key="4">
    <source>
        <dbReference type="Proteomes" id="UP001209878"/>
    </source>
</evidence>
<accession>A0AAD9KSV9</accession>
<dbReference type="GO" id="GO:0005737">
    <property type="term" value="C:cytoplasm"/>
    <property type="evidence" value="ECO:0007669"/>
    <property type="project" value="TreeGrafter"/>
</dbReference>
<dbReference type="InterPro" id="IPR037395">
    <property type="entry name" value="GSKIP"/>
</dbReference>
<keyword evidence="4" id="KW-1185">Reference proteome</keyword>
<reference evidence="3" key="1">
    <citation type="journal article" date="2023" name="Mol. Biol. Evol.">
        <title>Third-Generation Sequencing Reveals the Adaptive Role of the Epigenome in Three Deep-Sea Polychaetes.</title>
        <authorList>
            <person name="Perez M."/>
            <person name="Aroh O."/>
            <person name="Sun Y."/>
            <person name="Lan Y."/>
            <person name="Juniper S.K."/>
            <person name="Young C.R."/>
            <person name="Angers B."/>
            <person name="Qian P.Y."/>
        </authorList>
    </citation>
    <scope>NUCLEOTIDE SEQUENCE</scope>
    <source>
        <strain evidence="3">R07B-5</strain>
    </source>
</reference>
<dbReference type="InterPro" id="IPR007967">
    <property type="entry name" value="GSKIP_dom"/>
</dbReference>
<dbReference type="GO" id="GO:0019207">
    <property type="term" value="F:kinase regulator activity"/>
    <property type="evidence" value="ECO:0007669"/>
    <property type="project" value="TreeGrafter"/>
</dbReference>
<dbReference type="InterPro" id="IPR023231">
    <property type="entry name" value="GSKIP_dom_sf"/>
</dbReference>
<protein>
    <recommendedName>
        <fullName evidence="2">GSKIP domain-containing protein</fullName>
    </recommendedName>
</protein>
<name>A0AAD9KSV9_RIDPI</name>
<dbReference type="PANTHER" id="PTHR12490">
    <property type="entry name" value="GSK3B-INTERACTING PROTEIN"/>
    <property type="match status" value="1"/>
</dbReference>